<accession>A0A7C9TS82</accession>
<evidence type="ECO:0000313" key="5">
    <source>
        <dbReference type="EMBL" id="NEM92041.1"/>
    </source>
</evidence>
<sequence>MWPPASPRAPSKTDPGPPRPSHRPIPPRKFIVQKQTTEIPTPLAPIGEPAESAPGAGRSARGAGRLGGPVLPSRSVLRPLGTAEIAITGGFWAEKQELNARVILAHCEKWMERVGWTANFDRAADGTVAESHAGIEFVDSEVYKLLEGMAWELGRMPDPALERRYHALVARVAAAQEPDGYLHTSFGRPGQPARFSNLEWGHELYCFGHLIQAAVARLRTGHDDALPAVARRLADHVWDVFGPGGRVAVCGHPEIEPALAELARATGEPRYLELARLFVERRGTGTLGPIAYGAEYFQDDTPVRDATVLRGHAVRALYLSAGAVDVAVETDDAELRAAVEAQWEATVARRTYVTGGMGSHHLDEAFGTDFELPPDRAYAETCAGIASNMLSWRLLLQSGDPRYAELIERTLLNTVLVSPREDGRAFYYTNTLQQREEGVEPDEFEVTDRALSSLRAPWFWVSCCPTNVARTLASVQLSFATASETGVQLHQYGSYAIDTVLGDGRRVQLDVRSGYPFDGEVTVEVGGETAVEFALTLRVPSWARGAATLRDRGVPVAVDGDTVTIERRFTPGETVVLSLPMEPRVTRPHPRIDAVRGQVAIERGPLVLCVESPDLPHGLDTEHVEIDLSVPPRASANGAVVTLRGRADDQPASLLPYGDPVPAPRTAPFEAALVPYFSWANRGPSTMRVWIPA</sequence>
<evidence type="ECO:0000259" key="3">
    <source>
        <dbReference type="Pfam" id="PF20736"/>
    </source>
</evidence>
<dbReference type="PANTHER" id="PTHR43465:SF2">
    <property type="entry name" value="DUF1680 DOMAIN PROTEIN (AFU_ORTHOLOGUE AFUA_1G08910)"/>
    <property type="match status" value="1"/>
</dbReference>
<name>A0A7C9TS82_9MICO</name>
<dbReference type="Proteomes" id="UP000479756">
    <property type="component" value="Unassembled WGS sequence"/>
</dbReference>
<dbReference type="PANTHER" id="PTHR43465">
    <property type="entry name" value="DUF1680 DOMAIN PROTEIN (AFU_ORTHOLOGUE AFUA_1G08910)"/>
    <property type="match status" value="1"/>
</dbReference>
<proteinExistence type="predicted"/>
<feature type="compositionally biased region" description="Low complexity" evidence="1">
    <location>
        <begin position="49"/>
        <end position="63"/>
    </location>
</feature>
<dbReference type="GO" id="GO:0005975">
    <property type="term" value="P:carbohydrate metabolic process"/>
    <property type="evidence" value="ECO:0007669"/>
    <property type="project" value="InterPro"/>
</dbReference>
<reference evidence="5 6" key="1">
    <citation type="journal article" date="2014" name="Int. J. Syst. Evol. Microbiol.">
        <title>Description of Galbitalea soli gen. nov., sp. nov., and Frondihabitans sucicola sp. nov.</title>
        <authorList>
            <person name="Kim S.J."/>
            <person name="Lim J.M."/>
            <person name="Ahn J.H."/>
            <person name="Weon H.Y."/>
            <person name="Hamada M."/>
            <person name="Suzuki K."/>
            <person name="Ahn T.Y."/>
            <person name="Kwon S.W."/>
        </authorList>
    </citation>
    <scope>NUCLEOTIDE SEQUENCE [LARGE SCALE GENOMIC DNA]</scope>
    <source>
        <strain evidence="5 6">NBRC 108727</strain>
    </source>
</reference>
<dbReference type="InterPro" id="IPR008928">
    <property type="entry name" value="6-hairpin_glycosidase_sf"/>
</dbReference>
<dbReference type="EMBL" id="JAAGWZ010000003">
    <property type="protein sequence ID" value="NEM92041.1"/>
    <property type="molecule type" value="Genomic_DNA"/>
</dbReference>
<keyword evidence="6" id="KW-1185">Reference proteome</keyword>
<dbReference type="Pfam" id="PF07944">
    <property type="entry name" value="Beta-AFase-like_GH127_cat"/>
    <property type="match status" value="1"/>
</dbReference>
<dbReference type="AlphaFoldDB" id="A0A7C9TS82"/>
<feature type="domain" description="Non-reducing end beta-L-arabinofuranosidase-like GH127 middle" evidence="3">
    <location>
        <begin position="487"/>
        <end position="581"/>
    </location>
</feature>
<feature type="region of interest" description="Disordered" evidence="1">
    <location>
        <begin position="1"/>
        <end position="68"/>
    </location>
</feature>
<feature type="domain" description="Non-reducing end beta-L-arabinofuranosidase-like GH127 C-terminal" evidence="4">
    <location>
        <begin position="583"/>
        <end position="692"/>
    </location>
</feature>
<gene>
    <name evidence="5" type="ORF">G3T37_11825</name>
</gene>
<comment type="caution">
    <text evidence="5">The sequence shown here is derived from an EMBL/GenBank/DDBJ whole genome shotgun (WGS) entry which is preliminary data.</text>
</comment>
<organism evidence="5 6">
    <name type="scientific">Galbitalea soli</name>
    <dbReference type="NCBI Taxonomy" id="1268042"/>
    <lineage>
        <taxon>Bacteria</taxon>
        <taxon>Bacillati</taxon>
        <taxon>Actinomycetota</taxon>
        <taxon>Actinomycetes</taxon>
        <taxon>Micrococcales</taxon>
        <taxon>Microbacteriaceae</taxon>
        <taxon>Galbitalea</taxon>
    </lineage>
</organism>
<feature type="domain" description="Non-reducing end beta-L-arabinofuranosidase-like GH127 catalytic" evidence="2">
    <location>
        <begin position="86"/>
        <end position="476"/>
    </location>
</feature>
<protein>
    <submittedName>
        <fullName evidence="5">Glycoside hydrolase family 127 protein</fullName>
    </submittedName>
</protein>
<dbReference type="SUPFAM" id="SSF48208">
    <property type="entry name" value="Six-hairpin glycosidases"/>
    <property type="match status" value="1"/>
</dbReference>
<evidence type="ECO:0000259" key="4">
    <source>
        <dbReference type="Pfam" id="PF20737"/>
    </source>
</evidence>
<dbReference type="InterPro" id="IPR049174">
    <property type="entry name" value="Beta-AFase-like"/>
</dbReference>
<dbReference type="GO" id="GO:0016787">
    <property type="term" value="F:hydrolase activity"/>
    <property type="evidence" value="ECO:0007669"/>
    <property type="project" value="UniProtKB-KW"/>
</dbReference>
<dbReference type="InterPro" id="IPR012878">
    <property type="entry name" value="Beta-AFase-like_GH127_cat"/>
</dbReference>
<evidence type="ECO:0000259" key="2">
    <source>
        <dbReference type="Pfam" id="PF07944"/>
    </source>
</evidence>
<dbReference type="InterPro" id="IPR049046">
    <property type="entry name" value="Beta-AFase-like_GH127_middle"/>
</dbReference>
<keyword evidence="5" id="KW-0378">Hydrolase</keyword>
<evidence type="ECO:0000313" key="6">
    <source>
        <dbReference type="Proteomes" id="UP000479756"/>
    </source>
</evidence>
<dbReference type="Pfam" id="PF20736">
    <property type="entry name" value="Glyco_hydro127M"/>
    <property type="match status" value="1"/>
</dbReference>
<dbReference type="InterPro" id="IPR049049">
    <property type="entry name" value="Beta-AFase-like_GH127_C"/>
</dbReference>
<dbReference type="Pfam" id="PF20737">
    <property type="entry name" value="Glyco_hydro127C"/>
    <property type="match status" value="1"/>
</dbReference>
<evidence type="ECO:0000256" key="1">
    <source>
        <dbReference type="SAM" id="MobiDB-lite"/>
    </source>
</evidence>